<reference evidence="1 2" key="1">
    <citation type="journal article" date="2022" name="Hortic Res">
        <title>A haplotype resolved chromosomal level avocado genome allows analysis of novel avocado genes.</title>
        <authorList>
            <person name="Nath O."/>
            <person name="Fletcher S.J."/>
            <person name="Hayward A."/>
            <person name="Shaw L.M."/>
            <person name="Masouleh A.K."/>
            <person name="Furtado A."/>
            <person name="Henry R.J."/>
            <person name="Mitter N."/>
        </authorList>
    </citation>
    <scope>NUCLEOTIDE SEQUENCE [LARGE SCALE GENOMIC DNA]</scope>
    <source>
        <strain evidence="2">cv. Hass</strain>
    </source>
</reference>
<protein>
    <submittedName>
        <fullName evidence="1">Uncharacterized protein</fullName>
    </submittedName>
</protein>
<evidence type="ECO:0000313" key="2">
    <source>
        <dbReference type="Proteomes" id="UP001234297"/>
    </source>
</evidence>
<gene>
    <name evidence="1" type="ORF">MRB53_027670</name>
</gene>
<sequence>MAVDGPIWSSEFENGGPRQRFDGRSRGGRSVRGGHVDGNKGTTAQRHPLRAFSMDDLVMCPILTLREDWMRKADTGIRDGLKGRYVERSLSLRTRDQSCAEREMGREHESIEHFWAKGRVRSRSPIHIPFPDISISRINPNRRQRIHQVPIFTSKALDSFDFQLFLKSKD</sequence>
<evidence type="ECO:0000313" key="1">
    <source>
        <dbReference type="EMBL" id="KAJ8634334.1"/>
    </source>
</evidence>
<name>A0ACC2LMR9_PERAE</name>
<dbReference type="Proteomes" id="UP001234297">
    <property type="component" value="Chromosome 8"/>
</dbReference>
<accession>A0ACC2LMR9</accession>
<dbReference type="EMBL" id="CM056816">
    <property type="protein sequence ID" value="KAJ8634334.1"/>
    <property type="molecule type" value="Genomic_DNA"/>
</dbReference>
<keyword evidence="2" id="KW-1185">Reference proteome</keyword>
<organism evidence="1 2">
    <name type="scientific">Persea americana</name>
    <name type="common">Avocado</name>
    <dbReference type="NCBI Taxonomy" id="3435"/>
    <lineage>
        <taxon>Eukaryota</taxon>
        <taxon>Viridiplantae</taxon>
        <taxon>Streptophyta</taxon>
        <taxon>Embryophyta</taxon>
        <taxon>Tracheophyta</taxon>
        <taxon>Spermatophyta</taxon>
        <taxon>Magnoliopsida</taxon>
        <taxon>Magnoliidae</taxon>
        <taxon>Laurales</taxon>
        <taxon>Lauraceae</taxon>
        <taxon>Persea</taxon>
    </lineage>
</organism>
<comment type="caution">
    <text evidence="1">The sequence shown here is derived from an EMBL/GenBank/DDBJ whole genome shotgun (WGS) entry which is preliminary data.</text>
</comment>
<proteinExistence type="predicted"/>